<dbReference type="EMBL" id="OIVN01000001">
    <property type="protein sequence ID" value="SPC72229.1"/>
    <property type="molecule type" value="Genomic_DNA"/>
</dbReference>
<protein>
    <recommendedName>
        <fullName evidence="4">Transmembrane protein</fullName>
    </recommendedName>
</protein>
<proteinExistence type="predicted"/>
<feature type="transmembrane region" description="Helical" evidence="1">
    <location>
        <begin position="60"/>
        <end position="81"/>
    </location>
</feature>
<feature type="signal peptide" evidence="2">
    <location>
        <begin position="1"/>
        <end position="25"/>
    </location>
</feature>
<feature type="chain" id="PRO_5014711973" description="Transmembrane protein" evidence="2">
    <location>
        <begin position="26"/>
        <end position="90"/>
    </location>
</feature>
<reference evidence="3" key="1">
    <citation type="submission" date="2018-02" db="EMBL/GenBank/DDBJ databases">
        <authorList>
            <person name="Cohen D.B."/>
            <person name="Kent A.D."/>
        </authorList>
    </citation>
    <scope>NUCLEOTIDE SEQUENCE</scope>
</reference>
<keyword evidence="2" id="KW-0732">Signal</keyword>
<gene>
    <name evidence="3" type="ORF">FSB_LOCUS111</name>
</gene>
<name>A0A2N9ECD9_FAGSY</name>
<keyword evidence="1" id="KW-0812">Transmembrane</keyword>
<evidence type="ECO:0000256" key="1">
    <source>
        <dbReference type="SAM" id="Phobius"/>
    </source>
</evidence>
<sequence>MASHHTIAIFAACFAVLVLVVAVQGDMPGMPGMVAIPAPAPGVVAPPTSAPSPNGSTSNLTYSSMGIGLVATFILTVLRNFSDDEIDLRM</sequence>
<keyword evidence="1" id="KW-1133">Transmembrane helix</keyword>
<keyword evidence="1" id="KW-0472">Membrane</keyword>
<dbReference type="AlphaFoldDB" id="A0A2N9ECD9"/>
<evidence type="ECO:0000313" key="3">
    <source>
        <dbReference type="EMBL" id="SPC72229.1"/>
    </source>
</evidence>
<evidence type="ECO:0000256" key="2">
    <source>
        <dbReference type="SAM" id="SignalP"/>
    </source>
</evidence>
<accession>A0A2N9ECD9</accession>
<evidence type="ECO:0008006" key="4">
    <source>
        <dbReference type="Google" id="ProtNLM"/>
    </source>
</evidence>
<organism evidence="3">
    <name type="scientific">Fagus sylvatica</name>
    <name type="common">Beechnut</name>
    <dbReference type="NCBI Taxonomy" id="28930"/>
    <lineage>
        <taxon>Eukaryota</taxon>
        <taxon>Viridiplantae</taxon>
        <taxon>Streptophyta</taxon>
        <taxon>Embryophyta</taxon>
        <taxon>Tracheophyta</taxon>
        <taxon>Spermatophyta</taxon>
        <taxon>Magnoliopsida</taxon>
        <taxon>eudicotyledons</taxon>
        <taxon>Gunneridae</taxon>
        <taxon>Pentapetalae</taxon>
        <taxon>rosids</taxon>
        <taxon>fabids</taxon>
        <taxon>Fagales</taxon>
        <taxon>Fagaceae</taxon>
        <taxon>Fagus</taxon>
    </lineage>
</organism>